<dbReference type="GO" id="GO:0006508">
    <property type="term" value="P:proteolysis"/>
    <property type="evidence" value="ECO:0007669"/>
    <property type="project" value="UniProtKB-KW"/>
</dbReference>
<dbReference type="InterPro" id="IPR013083">
    <property type="entry name" value="Znf_RING/FYVE/PHD"/>
</dbReference>
<evidence type="ECO:0000256" key="5">
    <source>
        <dbReference type="ARBA" id="ARBA00022737"/>
    </source>
</evidence>
<dbReference type="EMBL" id="HBGH01007770">
    <property type="protein sequence ID" value="CAD9232179.1"/>
    <property type="molecule type" value="Transcribed_RNA"/>
</dbReference>
<feature type="active site" description="Nucleophile" evidence="11">
    <location>
        <position position="209"/>
    </location>
</feature>
<feature type="region of interest" description="Disordered" evidence="15">
    <location>
        <begin position="497"/>
        <end position="520"/>
    </location>
</feature>
<dbReference type="InterPro" id="IPR009060">
    <property type="entry name" value="UBA-like_sf"/>
</dbReference>
<dbReference type="PANTHER" id="PTHR24006">
    <property type="entry name" value="UBIQUITIN CARBOXYL-TERMINAL HYDROLASE"/>
    <property type="match status" value="1"/>
</dbReference>
<proteinExistence type="inferred from homology"/>
<evidence type="ECO:0000256" key="1">
    <source>
        <dbReference type="ARBA" id="ARBA00000707"/>
    </source>
</evidence>
<dbReference type="FunFam" id="1.10.8.10:FF:000086">
    <property type="entry name" value="Ubiquitin carboxyl-terminal hydrolase"/>
    <property type="match status" value="1"/>
</dbReference>
<dbReference type="InterPro" id="IPR028889">
    <property type="entry name" value="USP"/>
</dbReference>
<dbReference type="InterPro" id="IPR016652">
    <property type="entry name" value="Ubiquitinyl_hydrolase"/>
</dbReference>
<accession>A0A7S1TC20</accession>
<feature type="domain" description="UBA" evidence="16">
    <location>
        <begin position="519"/>
        <end position="562"/>
    </location>
</feature>
<keyword evidence="3 14" id="KW-0645">Protease</keyword>
<dbReference type="PANTHER" id="PTHR24006:SF664">
    <property type="entry name" value="UBIQUITIN CARBOXYL-TERMINAL HYDROLASE"/>
    <property type="match status" value="1"/>
</dbReference>
<dbReference type="PROSITE" id="PS00972">
    <property type="entry name" value="USP_1"/>
    <property type="match status" value="1"/>
</dbReference>
<gene>
    <name evidence="19" type="ORF">CCAE0312_LOCUS4260</name>
</gene>
<protein>
    <recommendedName>
        <fullName evidence="14">Ubiquitin carboxyl-terminal hydrolase</fullName>
        <ecNumber evidence="14">3.4.19.12</ecNumber>
    </recommendedName>
</protein>
<evidence type="ECO:0000259" key="16">
    <source>
        <dbReference type="PROSITE" id="PS50030"/>
    </source>
</evidence>
<dbReference type="PROSITE" id="PS00973">
    <property type="entry name" value="USP_2"/>
    <property type="match status" value="1"/>
</dbReference>
<feature type="domain" description="UBP-type" evidence="18">
    <location>
        <begin position="44"/>
        <end position="158"/>
    </location>
</feature>
<evidence type="ECO:0000256" key="7">
    <source>
        <dbReference type="ARBA" id="ARBA00022786"/>
    </source>
</evidence>
<dbReference type="SUPFAM" id="SSF54001">
    <property type="entry name" value="Cysteine proteinases"/>
    <property type="match status" value="1"/>
</dbReference>
<dbReference type="EC" id="3.4.19.12" evidence="14"/>
<evidence type="ECO:0000256" key="6">
    <source>
        <dbReference type="ARBA" id="ARBA00022771"/>
    </source>
</evidence>
<evidence type="ECO:0000256" key="9">
    <source>
        <dbReference type="ARBA" id="ARBA00022807"/>
    </source>
</evidence>
<dbReference type="Pfam" id="PF00443">
    <property type="entry name" value="UCH"/>
    <property type="match status" value="1"/>
</dbReference>
<evidence type="ECO:0000256" key="12">
    <source>
        <dbReference type="PIRSR" id="PIRSR016308-3"/>
    </source>
</evidence>
<evidence type="ECO:0000256" key="4">
    <source>
        <dbReference type="ARBA" id="ARBA00022723"/>
    </source>
</evidence>
<evidence type="ECO:0000256" key="11">
    <source>
        <dbReference type="PIRSR" id="PIRSR016308-1"/>
    </source>
</evidence>
<dbReference type="AlphaFoldDB" id="A0A7S1TC20"/>
<dbReference type="InterPro" id="IPR050164">
    <property type="entry name" value="Peptidase_C19"/>
</dbReference>
<organism evidence="19">
    <name type="scientific">Compsopogon caeruleus</name>
    <dbReference type="NCBI Taxonomy" id="31354"/>
    <lineage>
        <taxon>Eukaryota</taxon>
        <taxon>Rhodophyta</taxon>
        <taxon>Compsopogonophyceae</taxon>
        <taxon>Compsopogonales</taxon>
        <taxon>Compsopogonaceae</taxon>
        <taxon>Compsopogon</taxon>
    </lineage>
</organism>
<evidence type="ECO:0000256" key="13">
    <source>
        <dbReference type="PROSITE-ProRule" id="PRU00502"/>
    </source>
</evidence>
<evidence type="ECO:0000256" key="8">
    <source>
        <dbReference type="ARBA" id="ARBA00022801"/>
    </source>
</evidence>
<dbReference type="InterPro" id="IPR001607">
    <property type="entry name" value="Znf_UBP"/>
</dbReference>
<feature type="binding site" evidence="12">
    <location>
        <position position="70"/>
    </location>
    <ligand>
        <name>Zn(2+)</name>
        <dbReference type="ChEBI" id="CHEBI:29105"/>
    </ligand>
</feature>
<keyword evidence="9 14" id="KW-0788">Thiol protease</keyword>
<dbReference type="GO" id="GO:0005829">
    <property type="term" value="C:cytosol"/>
    <property type="evidence" value="ECO:0007669"/>
    <property type="project" value="TreeGrafter"/>
</dbReference>
<dbReference type="Pfam" id="PF00627">
    <property type="entry name" value="UBA"/>
    <property type="match status" value="2"/>
</dbReference>
<reference evidence="19" key="1">
    <citation type="submission" date="2021-01" db="EMBL/GenBank/DDBJ databases">
        <authorList>
            <person name="Corre E."/>
            <person name="Pelletier E."/>
            <person name="Niang G."/>
            <person name="Scheremetjew M."/>
            <person name="Finn R."/>
            <person name="Kale V."/>
            <person name="Holt S."/>
            <person name="Cochrane G."/>
            <person name="Meng A."/>
            <person name="Brown T."/>
            <person name="Cohen L."/>
        </authorList>
    </citation>
    <scope>NUCLEOTIDE SEQUENCE</scope>
    <source>
        <strain evidence="19">SAG 36.94</strain>
    </source>
</reference>
<dbReference type="SUPFAM" id="SSF46934">
    <property type="entry name" value="UBA-like"/>
    <property type="match status" value="1"/>
</dbReference>
<keyword evidence="7 14" id="KW-0833">Ubl conjugation pathway</keyword>
<comment type="similarity">
    <text evidence="2 14">Belongs to the peptidase C19 family.</text>
</comment>
<feature type="domain" description="UBA" evidence="16">
    <location>
        <begin position="582"/>
        <end position="622"/>
    </location>
</feature>
<dbReference type="InterPro" id="IPR018200">
    <property type="entry name" value="USP_CS"/>
</dbReference>
<dbReference type="GO" id="GO:0005634">
    <property type="term" value="C:nucleus"/>
    <property type="evidence" value="ECO:0007669"/>
    <property type="project" value="TreeGrafter"/>
</dbReference>
<evidence type="ECO:0000256" key="14">
    <source>
        <dbReference type="RuleBase" id="RU366025"/>
    </source>
</evidence>
<dbReference type="InterPro" id="IPR001394">
    <property type="entry name" value="Peptidase_C19_UCH"/>
</dbReference>
<dbReference type="SMART" id="SM00290">
    <property type="entry name" value="ZnF_UBP"/>
    <property type="match status" value="1"/>
</dbReference>
<evidence type="ECO:0000256" key="15">
    <source>
        <dbReference type="SAM" id="MobiDB-lite"/>
    </source>
</evidence>
<dbReference type="GO" id="GO:0004843">
    <property type="term" value="F:cysteine-type deubiquitinase activity"/>
    <property type="evidence" value="ECO:0007669"/>
    <property type="project" value="UniProtKB-UniRule"/>
</dbReference>
<dbReference type="PROSITE" id="PS50235">
    <property type="entry name" value="USP_3"/>
    <property type="match status" value="1"/>
</dbReference>
<dbReference type="SMART" id="SM00165">
    <property type="entry name" value="UBA"/>
    <property type="match status" value="2"/>
</dbReference>
<dbReference type="Gene3D" id="3.30.40.10">
    <property type="entry name" value="Zinc/RING finger domain, C3HC4 (zinc finger)"/>
    <property type="match status" value="1"/>
</dbReference>
<dbReference type="PIRSF" id="PIRSF016308">
    <property type="entry name" value="UBP"/>
    <property type="match status" value="1"/>
</dbReference>
<evidence type="ECO:0000256" key="10">
    <source>
        <dbReference type="ARBA" id="ARBA00022833"/>
    </source>
</evidence>
<dbReference type="PROSITE" id="PS50030">
    <property type="entry name" value="UBA"/>
    <property type="match status" value="2"/>
</dbReference>
<evidence type="ECO:0000259" key="18">
    <source>
        <dbReference type="PROSITE" id="PS50271"/>
    </source>
</evidence>
<evidence type="ECO:0000256" key="3">
    <source>
        <dbReference type="ARBA" id="ARBA00022670"/>
    </source>
</evidence>
<dbReference type="GO" id="GO:0008270">
    <property type="term" value="F:zinc ion binding"/>
    <property type="evidence" value="ECO:0007669"/>
    <property type="project" value="UniProtKB-KW"/>
</dbReference>
<comment type="catalytic activity">
    <reaction evidence="1 14">
        <text>Thiol-dependent hydrolysis of ester, thioester, amide, peptide and isopeptide bonds formed by the C-terminal Gly of ubiquitin (a 76-residue protein attached to proteins as an intracellular targeting signal).</text>
        <dbReference type="EC" id="3.4.19.12"/>
    </reaction>
</comment>
<evidence type="ECO:0000313" key="19">
    <source>
        <dbReference type="EMBL" id="CAD9232179.1"/>
    </source>
</evidence>
<keyword evidence="8 14" id="KW-0378">Hydrolase</keyword>
<keyword evidence="10 12" id="KW-0862">Zinc</keyword>
<evidence type="ECO:0000256" key="2">
    <source>
        <dbReference type="ARBA" id="ARBA00009085"/>
    </source>
</evidence>
<dbReference type="GO" id="GO:0016579">
    <property type="term" value="P:protein deubiquitination"/>
    <property type="evidence" value="ECO:0007669"/>
    <property type="project" value="InterPro"/>
</dbReference>
<dbReference type="Gene3D" id="3.90.70.10">
    <property type="entry name" value="Cysteine proteinases"/>
    <property type="match status" value="2"/>
</dbReference>
<feature type="domain" description="USP" evidence="17">
    <location>
        <begin position="200"/>
        <end position="714"/>
    </location>
</feature>
<evidence type="ECO:0000259" key="17">
    <source>
        <dbReference type="PROSITE" id="PS50235"/>
    </source>
</evidence>
<dbReference type="CDD" id="cd02658">
    <property type="entry name" value="Peptidase_C19B"/>
    <property type="match status" value="1"/>
</dbReference>
<dbReference type="CDD" id="cd14386">
    <property type="entry name" value="UBA2_UBP5"/>
    <property type="match status" value="1"/>
</dbReference>
<dbReference type="PROSITE" id="PS50271">
    <property type="entry name" value="ZF_UBP"/>
    <property type="match status" value="1"/>
</dbReference>
<dbReference type="FunFam" id="3.30.40.10:FF:000396">
    <property type="entry name" value="Ubiquitin carboxyl-terminal hydrolase"/>
    <property type="match status" value="1"/>
</dbReference>
<dbReference type="SUPFAM" id="SSF57850">
    <property type="entry name" value="RING/U-box"/>
    <property type="match status" value="1"/>
</dbReference>
<keyword evidence="4 12" id="KW-0479">Metal-binding</keyword>
<dbReference type="Gene3D" id="1.10.8.10">
    <property type="entry name" value="DNA helicase RuvA subunit, C-terminal domain"/>
    <property type="match status" value="2"/>
</dbReference>
<dbReference type="InterPro" id="IPR015940">
    <property type="entry name" value="UBA"/>
</dbReference>
<feature type="active site" description="Proton acceptor" evidence="11">
    <location>
        <position position="676"/>
    </location>
</feature>
<dbReference type="InterPro" id="IPR038765">
    <property type="entry name" value="Papain-like_cys_pep_sf"/>
</dbReference>
<keyword evidence="5" id="KW-0677">Repeat</keyword>
<name>A0A7S1TC20_9RHOD</name>
<sequence>MPGHVMVELGPDVPDFVSRAAQAVLDHQGSRRMDEIAGWREEIPESRYAENLVQLNNGKQIPSDPSMWCCEESGVNENLWLNLSTGYIGSGRPNWDGTGGTGAALRHFEETGKKYPLVVKLGTITPRGADVFSYADDENDMVLDPLLPQHLAHWGINMIDQRKTEKTMVELQIDLNQTYEFDKIMESSKMLQPIRGPGYVGLENLGNSCYMNALIQVLFSLEETSQRYLALMNNIRRTSLDPTNDIPAQMVKLAEGLLTDRYIPNTNLTDEGDKETEKQATSICPSMFRAIATRGHAEFSSGHQQDALEFLQHLLTTINKSERLLFGRLDLDSSAVPLSDIFAFQVETRLQCLTSSTVKYMYQEDNVLSLNIPIECAINHQQVLEYSDREAKRQKLKGSGNIPISDTEEPVKLRVPLLSCLECFATKEVIDDFYSSAVQQKTQALKSNRIKTFPPYLIFHMKRYYRDTDWTEKKLDVLIEVPENIDLTFLRGAGLAPGEEQMPEDEGEQKSENCPARSQREPDAGIVAQLVAMGFSENGSKRAVLATGNADAETSMAWVLNHMDDPDFNDPVPVTNGTALNVPDPNAIAMIASMGFNDRQAQAALKACQGDLERAADWLYSRIATLNEEVESVLTDEEDLTGIKTQENVRTFDDGTPSYTLKAFVSHIGSNTACGHYVAHIKKEGSWILFNDDKVAISKRPPFELGYLYFYERTRT</sequence>
<dbReference type="Pfam" id="PF02148">
    <property type="entry name" value="zf-UBP"/>
    <property type="match status" value="1"/>
</dbReference>
<keyword evidence="6 13" id="KW-0863">Zinc-finger</keyword>